<accession>A0A9P5YCT6</accession>
<feature type="region of interest" description="Disordered" evidence="1">
    <location>
        <begin position="170"/>
        <end position="195"/>
    </location>
</feature>
<dbReference type="OrthoDB" id="2106152at2759"/>
<organism evidence="2 3">
    <name type="scientific">Collybia nuda</name>
    <dbReference type="NCBI Taxonomy" id="64659"/>
    <lineage>
        <taxon>Eukaryota</taxon>
        <taxon>Fungi</taxon>
        <taxon>Dikarya</taxon>
        <taxon>Basidiomycota</taxon>
        <taxon>Agaricomycotina</taxon>
        <taxon>Agaricomycetes</taxon>
        <taxon>Agaricomycetidae</taxon>
        <taxon>Agaricales</taxon>
        <taxon>Tricholomatineae</taxon>
        <taxon>Clitocybaceae</taxon>
        <taxon>Collybia</taxon>
    </lineage>
</organism>
<dbReference type="EMBL" id="MU150236">
    <property type="protein sequence ID" value="KAF9467628.1"/>
    <property type="molecule type" value="Genomic_DNA"/>
</dbReference>
<sequence>MVSELKATYEEQGYVVVPGLISDEDRPELEAACDRVITLTRKGTWPHRRTVGKQFPPYGDDNPDSWGVQHVMHPELGEPIFSKWYTSQPLVGVAKSLLECHEEDLQMELFNLLINPEGHNFALRWHRDDVSEKATEEEEREALQHWHYGIQWNTALYQDSCLYIVPKSHKNPRTEEQRSHSNGMAPPNDPSSMPGAIRLTLQPGESVFYNSNILHCATYSSAERRATLHATMGDVRGGSSRARNILQHGLDWMKEDKFRAGLDEKSRPMLDRLIAMRNSAGEVGFSLEN</sequence>
<dbReference type="SUPFAM" id="SSF51197">
    <property type="entry name" value="Clavaminate synthase-like"/>
    <property type="match status" value="1"/>
</dbReference>
<name>A0A9P5YCT6_9AGAR</name>
<dbReference type="Proteomes" id="UP000807353">
    <property type="component" value="Unassembled WGS sequence"/>
</dbReference>
<dbReference type="AlphaFoldDB" id="A0A9P5YCT6"/>
<evidence type="ECO:0008006" key="4">
    <source>
        <dbReference type="Google" id="ProtNLM"/>
    </source>
</evidence>
<dbReference type="InterPro" id="IPR008775">
    <property type="entry name" value="Phytyl_CoA_dOase-like"/>
</dbReference>
<evidence type="ECO:0000313" key="3">
    <source>
        <dbReference type="Proteomes" id="UP000807353"/>
    </source>
</evidence>
<reference evidence="2" key="1">
    <citation type="submission" date="2020-11" db="EMBL/GenBank/DDBJ databases">
        <authorList>
            <consortium name="DOE Joint Genome Institute"/>
            <person name="Ahrendt S."/>
            <person name="Riley R."/>
            <person name="Andreopoulos W."/>
            <person name="Labutti K."/>
            <person name="Pangilinan J."/>
            <person name="Ruiz-Duenas F.J."/>
            <person name="Barrasa J.M."/>
            <person name="Sanchez-Garcia M."/>
            <person name="Camarero S."/>
            <person name="Miyauchi S."/>
            <person name="Serrano A."/>
            <person name="Linde D."/>
            <person name="Babiker R."/>
            <person name="Drula E."/>
            <person name="Ayuso-Fernandez I."/>
            <person name="Pacheco R."/>
            <person name="Padilla G."/>
            <person name="Ferreira P."/>
            <person name="Barriuso J."/>
            <person name="Kellner H."/>
            <person name="Castanera R."/>
            <person name="Alfaro M."/>
            <person name="Ramirez L."/>
            <person name="Pisabarro A.G."/>
            <person name="Kuo A."/>
            <person name="Tritt A."/>
            <person name="Lipzen A."/>
            <person name="He G."/>
            <person name="Yan M."/>
            <person name="Ng V."/>
            <person name="Cullen D."/>
            <person name="Martin F."/>
            <person name="Rosso M.-N."/>
            <person name="Henrissat B."/>
            <person name="Hibbett D."/>
            <person name="Martinez A.T."/>
            <person name="Grigoriev I.V."/>
        </authorList>
    </citation>
    <scope>NUCLEOTIDE SEQUENCE</scope>
    <source>
        <strain evidence="2">CBS 247.69</strain>
    </source>
</reference>
<keyword evidence="3" id="KW-1185">Reference proteome</keyword>
<gene>
    <name evidence="2" type="ORF">BDZ94DRAFT_1185367</name>
</gene>
<dbReference type="Pfam" id="PF05721">
    <property type="entry name" value="PhyH"/>
    <property type="match status" value="1"/>
</dbReference>
<comment type="caution">
    <text evidence="2">The sequence shown here is derived from an EMBL/GenBank/DDBJ whole genome shotgun (WGS) entry which is preliminary data.</text>
</comment>
<proteinExistence type="predicted"/>
<protein>
    <recommendedName>
        <fullName evidence="4">Phytanoyl-CoA dioxygenase</fullName>
    </recommendedName>
</protein>
<evidence type="ECO:0000256" key="1">
    <source>
        <dbReference type="SAM" id="MobiDB-lite"/>
    </source>
</evidence>
<evidence type="ECO:0000313" key="2">
    <source>
        <dbReference type="EMBL" id="KAF9467628.1"/>
    </source>
</evidence>
<dbReference type="Gene3D" id="2.60.120.620">
    <property type="entry name" value="q2cbj1_9rhob like domain"/>
    <property type="match status" value="1"/>
</dbReference>
<dbReference type="PANTHER" id="PTHR40470:SF1">
    <property type="entry name" value="PHYTANOYL-COA DIOXYGENASE FAMILY PROTEIN (AFU_ORTHOLOGUE AFUA_2G15850)"/>
    <property type="match status" value="1"/>
</dbReference>
<dbReference type="PANTHER" id="PTHR40470">
    <property type="entry name" value="PHYTANOYL-COA DIOXYGENASE FAMILY PROTEIN (AFU_ORTHOLOGUE AFUA_2G15850)"/>
    <property type="match status" value="1"/>
</dbReference>